<dbReference type="EMBL" id="KN833921">
    <property type="protein sequence ID" value="KIK14815.1"/>
    <property type="molecule type" value="Genomic_DNA"/>
</dbReference>
<evidence type="ECO:0000313" key="1">
    <source>
        <dbReference type="EMBL" id="KIK14815.1"/>
    </source>
</evidence>
<dbReference type="Proteomes" id="UP000054018">
    <property type="component" value="Unassembled WGS sequence"/>
</dbReference>
<protein>
    <submittedName>
        <fullName evidence="1">Unplaced genomic scaffold scaffold_237, whole genome shotgun sequence</fullName>
    </submittedName>
</protein>
<dbReference type="AlphaFoldDB" id="A0A0C9XR95"/>
<reference evidence="2" key="2">
    <citation type="submission" date="2015-01" db="EMBL/GenBank/DDBJ databases">
        <title>Evolutionary Origins and Diversification of the Mycorrhizal Mutualists.</title>
        <authorList>
            <consortium name="DOE Joint Genome Institute"/>
            <consortium name="Mycorrhizal Genomics Consortium"/>
            <person name="Kohler A."/>
            <person name="Kuo A."/>
            <person name="Nagy L.G."/>
            <person name="Floudas D."/>
            <person name="Copeland A."/>
            <person name="Barry K.W."/>
            <person name="Cichocki N."/>
            <person name="Veneault-Fourrey C."/>
            <person name="LaButti K."/>
            <person name="Lindquist E.A."/>
            <person name="Lipzen A."/>
            <person name="Lundell T."/>
            <person name="Morin E."/>
            <person name="Murat C."/>
            <person name="Riley R."/>
            <person name="Ohm R."/>
            <person name="Sun H."/>
            <person name="Tunlid A."/>
            <person name="Henrissat B."/>
            <person name="Grigoriev I.V."/>
            <person name="Hibbett D.S."/>
            <person name="Martin F."/>
        </authorList>
    </citation>
    <scope>NUCLEOTIDE SEQUENCE [LARGE SCALE GENOMIC DNA]</scope>
    <source>
        <strain evidence="2">441</strain>
    </source>
</reference>
<proteinExistence type="predicted"/>
<keyword evidence="2" id="KW-1185">Reference proteome</keyword>
<organism evidence="1 2">
    <name type="scientific">Pisolithus microcarpus 441</name>
    <dbReference type="NCBI Taxonomy" id="765257"/>
    <lineage>
        <taxon>Eukaryota</taxon>
        <taxon>Fungi</taxon>
        <taxon>Dikarya</taxon>
        <taxon>Basidiomycota</taxon>
        <taxon>Agaricomycotina</taxon>
        <taxon>Agaricomycetes</taxon>
        <taxon>Agaricomycetidae</taxon>
        <taxon>Boletales</taxon>
        <taxon>Sclerodermatineae</taxon>
        <taxon>Pisolithaceae</taxon>
        <taxon>Pisolithus</taxon>
    </lineage>
</organism>
<dbReference type="HOGENOM" id="CLU_2414141_0_0_1"/>
<name>A0A0C9XR95_9AGAM</name>
<evidence type="ECO:0000313" key="2">
    <source>
        <dbReference type="Proteomes" id="UP000054018"/>
    </source>
</evidence>
<gene>
    <name evidence="1" type="ORF">PISMIDRAFT_687645</name>
</gene>
<reference evidence="1 2" key="1">
    <citation type="submission" date="2014-04" db="EMBL/GenBank/DDBJ databases">
        <authorList>
            <consortium name="DOE Joint Genome Institute"/>
            <person name="Kuo A."/>
            <person name="Kohler A."/>
            <person name="Costa M.D."/>
            <person name="Nagy L.G."/>
            <person name="Floudas D."/>
            <person name="Copeland A."/>
            <person name="Barry K.W."/>
            <person name="Cichocki N."/>
            <person name="Veneault-Fourrey C."/>
            <person name="LaButti K."/>
            <person name="Lindquist E.A."/>
            <person name="Lipzen A."/>
            <person name="Lundell T."/>
            <person name="Morin E."/>
            <person name="Murat C."/>
            <person name="Sun H."/>
            <person name="Tunlid A."/>
            <person name="Henrissat B."/>
            <person name="Grigoriev I.V."/>
            <person name="Hibbett D.S."/>
            <person name="Martin F."/>
            <person name="Nordberg H.P."/>
            <person name="Cantor M.N."/>
            <person name="Hua S.X."/>
        </authorList>
    </citation>
    <scope>NUCLEOTIDE SEQUENCE [LARGE SCALE GENOMIC DNA]</scope>
    <source>
        <strain evidence="1 2">441</strain>
    </source>
</reference>
<accession>A0A0C9XR95</accession>
<sequence>MPTLGFLGINHVVNTAVRLTKPSDDHRHVCKTCFEAAQNTSNYCGLHADDVYFQQTFNSGALQRCKFVVSGSEETAEFEYHFPYPTLDILRC</sequence>